<dbReference type="InterPro" id="IPR036508">
    <property type="entry name" value="Chitin-bd_dom_sf"/>
</dbReference>
<dbReference type="GO" id="GO:0008061">
    <property type="term" value="F:chitin binding"/>
    <property type="evidence" value="ECO:0007669"/>
    <property type="project" value="UniProtKB-KW"/>
</dbReference>
<evidence type="ECO:0000256" key="6">
    <source>
        <dbReference type="SAM" id="MobiDB-lite"/>
    </source>
</evidence>
<feature type="domain" description="Chitin-binding type-2" evidence="7">
    <location>
        <begin position="123"/>
        <end position="179"/>
    </location>
</feature>
<keyword evidence="5" id="KW-0325">Glycoprotein</keyword>
<name>A0A7R9AA34_9CRUS</name>
<evidence type="ECO:0000256" key="2">
    <source>
        <dbReference type="ARBA" id="ARBA00022729"/>
    </source>
</evidence>
<dbReference type="PROSITE" id="PS50940">
    <property type="entry name" value="CHIT_BIND_II"/>
    <property type="match status" value="2"/>
</dbReference>
<dbReference type="Pfam" id="PF01607">
    <property type="entry name" value="CBM_14"/>
    <property type="match status" value="2"/>
</dbReference>
<dbReference type="InterPro" id="IPR002557">
    <property type="entry name" value="Chitin-bd_dom"/>
</dbReference>
<dbReference type="OrthoDB" id="6020543at2759"/>
<reference evidence="8" key="1">
    <citation type="submission" date="2020-11" db="EMBL/GenBank/DDBJ databases">
        <authorList>
            <person name="Tran Van P."/>
        </authorList>
    </citation>
    <scope>NUCLEOTIDE SEQUENCE</scope>
</reference>
<protein>
    <recommendedName>
        <fullName evidence="7">Chitin-binding type-2 domain-containing protein</fullName>
    </recommendedName>
</protein>
<evidence type="ECO:0000256" key="4">
    <source>
        <dbReference type="ARBA" id="ARBA00023157"/>
    </source>
</evidence>
<feature type="domain" description="Chitin-binding type-2" evidence="7">
    <location>
        <begin position="41"/>
        <end position="96"/>
    </location>
</feature>
<evidence type="ECO:0000256" key="3">
    <source>
        <dbReference type="ARBA" id="ARBA00022737"/>
    </source>
</evidence>
<dbReference type="Proteomes" id="UP000677054">
    <property type="component" value="Unassembled WGS sequence"/>
</dbReference>
<dbReference type="AlphaFoldDB" id="A0A7R9AA34"/>
<feature type="region of interest" description="Disordered" evidence="6">
    <location>
        <begin position="97"/>
        <end position="123"/>
    </location>
</feature>
<keyword evidence="4" id="KW-1015">Disulfide bond</keyword>
<keyword evidence="1" id="KW-0147">Chitin-binding</keyword>
<dbReference type="SMART" id="SM00494">
    <property type="entry name" value="ChtBD2"/>
    <property type="match status" value="2"/>
</dbReference>
<dbReference type="GO" id="GO:0005576">
    <property type="term" value="C:extracellular region"/>
    <property type="evidence" value="ECO:0007669"/>
    <property type="project" value="InterPro"/>
</dbReference>
<keyword evidence="9" id="KW-1185">Reference proteome</keyword>
<evidence type="ECO:0000313" key="9">
    <source>
        <dbReference type="Proteomes" id="UP000677054"/>
    </source>
</evidence>
<dbReference type="EMBL" id="CAJPEV010002697">
    <property type="protein sequence ID" value="CAG0897778.1"/>
    <property type="molecule type" value="Genomic_DNA"/>
</dbReference>
<gene>
    <name evidence="8" type="ORF">DSTB1V02_LOCUS9956</name>
</gene>
<dbReference type="PANTHER" id="PTHR23301">
    <property type="entry name" value="CHITIN BINDING PERITROPHIN-A"/>
    <property type="match status" value="1"/>
</dbReference>
<feature type="compositionally biased region" description="Low complexity" evidence="6">
    <location>
        <begin position="101"/>
        <end position="117"/>
    </location>
</feature>
<dbReference type="Gene3D" id="2.170.140.10">
    <property type="entry name" value="Chitin binding domain"/>
    <property type="match status" value="2"/>
</dbReference>
<evidence type="ECO:0000259" key="7">
    <source>
        <dbReference type="PROSITE" id="PS50940"/>
    </source>
</evidence>
<organism evidence="8">
    <name type="scientific">Darwinula stevensoni</name>
    <dbReference type="NCBI Taxonomy" id="69355"/>
    <lineage>
        <taxon>Eukaryota</taxon>
        <taxon>Metazoa</taxon>
        <taxon>Ecdysozoa</taxon>
        <taxon>Arthropoda</taxon>
        <taxon>Crustacea</taxon>
        <taxon>Oligostraca</taxon>
        <taxon>Ostracoda</taxon>
        <taxon>Podocopa</taxon>
        <taxon>Podocopida</taxon>
        <taxon>Darwinulocopina</taxon>
        <taxon>Darwinuloidea</taxon>
        <taxon>Darwinulidae</taxon>
        <taxon>Darwinula</taxon>
    </lineage>
</organism>
<dbReference type="InterPro" id="IPR051940">
    <property type="entry name" value="Chitin_bind-dev_reg"/>
</dbReference>
<keyword evidence="2" id="KW-0732">Signal</keyword>
<proteinExistence type="predicted"/>
<dbReference type="EMBL" id="LR902214">
    <property type="protein sequence ID" value="CAD7250174.1"/>
    <property type="molecule type" value="Genomic_DNA"/>
</dbReference>
<evidence type="ECO:0000256" key="1">
    <source>
        <dbReference type="ARBA" id="ARBA00022669"/>
    </source>
</evidence>
<keyword evidence="3" id="KW-0677">Repeat</keyword>
<sequence>MGIFDEWKNLSFCNKDTRKFQIPGRVEERKPGGVANTGGRAFQCPEAEGRYPHESLCYMFYECVDYIPYDYECPDDELYSQEEQYCMPPGEVDCGNLLPRPTTSGQTQETTPGSGSSTPGGGDFQCPTSHGLYPHETFCYMFYNCVDYIPYPSECPEDKLFDQEELYCMPPEERADLLRRRRRIAPPPRVAENSNVLSLMDFSLILNRVIITTNALADSPFTK</sequence>
<evidence type="ECO:0000313" key="8">
    <source>
        <dbReference type="EMBL" id="CAD7250174.1"/>
    </source>
</evidence>
<dbReference type="PANTHER" id="PTHR23301:SF0">
    <property type="entry name" value="CHITIN-BINDING TYPE-2 DOMAIN-CONTAINING PROTEIN-RELATED"/>
    <property type="match status" value="1"/>
</dbReference>
<dbReference type="SUPFAM" id="SSF57625">
    <property type="entry name" value="Invertebrate chitin-binding proteins"/>
    <property type="match status" value="2"/>
</dbReference>
<accession>A0A7R9AA34</accession>
<evidence type="ECO:0000256" key="5">
    <source>
        <dbReference type="ARBA" id="ARBA00023180"/>
    </source>
</evidence>